<evidence type="ECO:0000256" key="1">
    <source>
        <dbReference type="SAM" id="MobiDB-lite"/>
    </source>
</evidence>
<dbReference type="AlphaFoldDB" id="A0A836IMY2"/>
<feature type="compositionally biased region" description="Low complexity" evidence="1">
    <location>
        <begin position="211"/>
        <end position="221"/>
    </location>
</feature>
<evidence type="ECO:0000313" key="2">
    <source>
        <dbReference type="EMBL" id="KAG5504453.1"/>
    </source>
</evidence>
<reference evidence="2 3" key="1">
    <citation type="submission" date="2021-02" db="EMBL/GenBank/DDBJ databases">
        <title>Porcisia hertigi Genome sequencing and assembly.</title>
        <authorList>
            <person name="Almutairi H."/>
            <person name="Gatherer D."/>
        </authorList>
    </citation>
    <scope>NUCLEOTIDE SEQUENCE [LARGE SCALE GENOMIC DNA]</scope>
    <source>
        <strain evidence="2 3">C119</strain>
    </source>
</reference>
<feature type="compositionally biased region" description="Polar residues" evidence="1">
    <location>
        <begin position="22"/>
        <end position="41"/>
    </location>
</feature>
<dbReference type="KEGG" id="phet:94290953"/>
<evidence type="ECO:0000313" key="3">
    <source>
        <dbReference type="Proteomes" id="UP000674318"/>
    </source>
</evidence>
<dbReference type="RefSeq" id="XP_067757076.1">
    <property type="nucleotide sequence ID" value="XM_067900876.1"/>
</dbReference>
<feature type="region of interest" description="Disordered" evidence="1">
    <location>
        <begin position="1"/>
        <end position="65"/>
    </location>
</feature>
<comment type="caution">
    <text evidence="2">The sequence shown here is derived from an EMBL/GenBank/DDBJ whole genome shotgun (WGS) entry which is preliminary data.</text>
</comment>
<proteinExistence type="predicted"/>
<protein>
    <submittedName>
        <fullName evidence="2">Uncharacterized protein</fullName>
    </submittedName>
</protein>
<feature type="compositionally biased region" description="Polar residues" evidence="1">
    <location>
        <begin position="179"/>
        <end position="188"/>
    </location>
</feature>
<feature type="region of interest" description="Disordered" evidence="1">
    <location>
        <begin position="168"/>
        <end position="269"/>
    </location>
</feature>
<dbReference type="EMBL" id="JAFJZO010000023">
    <property type="protein sequence ID" value="KAG5504453.1"/>
    <property type="molecule type" value="Genomic_DNA"/>
</dbReference>
<sequence length="349" mass="36666">MKPLHIKKQESADVSAEDDTPSGLTFSTSPLAAGSPLTSLEPSRPPVMKGPGLSPDQRQDTHDLPTSAICEPSALLSAAAPATDKVKFTSELDNAATEAYLEYLTRPHTSWVSASRHMSHRREVIEEHRGSVYARSLARMRRASFASTVQSEGSCLDVLETSMNTSVASAPAGFPRTAPNGSKTSTGTLRKGRLGVVRPSPPSSEAMEPLSIVTRSSSVARSSHESNATSRSSTGTMQRSLSIKGRLSRGAALAGPVRPRNTSSSTKASAALDKGGLTVGGTQLQVGSTHLFVVNGHGSAVTSRSAERLGGNILHSVAPQEGGKSVSDSKRTMDLRAVVGPPHPKQRRM</sequence>
<accession>A0A836IMY2</accession>
<keyword evidence="3" id="KW-1185">Reference proteome</keyword>
<feature type="compositionally biased region" description="Polar residues" evidence="1">
    <location>
        <begin position="227"/>
        <end position="241"/>
    </location>
</feature>
<name>A0A836IMY2_9TRYP</name>
<dbReference type="Proteomes" id="UP000674318">
    <property type="component" value="Unassembled WGS sequence"/>
</dbReference>
<gene>
    <name evidence="2" type="ORF">JKF63_04905</name>
</gene>
<dbReference type="GeneID" id="94290953"/>
<dbReference type="OrthoDB" id="273877at2759"/>
<organism evidence="2 3">
    <name type="scientific">Porcisia hertigi</name>
    <dbReference type="NCBI Taxonomy" id="2761500"/>
    <lineage>
        <taxon>Eukaryota</taxon>
        <taxon>Discoba</taxon>
        <taxon>Euglenozoa</taxon>
        <taxon>Kinetoplastea</taxon>
        <taxon>Metakinetoplastina</taxon>
        <taxon>Trypanosomatida</taxon>
        <taxon>Trypanosomatidae</taxon>
        <taxon>Leishmaniinae</taxon>
        <taxon>Porcisia</taxon>
    </lineage>
</organism>